<protein>
    <submittedName>
        <fullName evidence="1">9999_t:CDS:1</fullName>
    </submittedName>
</protein>
<organism evidence="1 2">
    <name type="scientific">Acaulospora colombiana</name>
    <dbReference type="NCBI Taxonomy" id="27376"/>
    <lineage>
        <taxon>Eukaryota</taxon>
        <taxon>Fungi</taxon>
        <taxon>Fungi incertae sedis</taxon>
        <taxon>Mucoromycota</taxon>
        <taxon>Glomeromycotina</taxon>
        <taxon>Glomeromycetes</taxon>
        <taxon>Diversisporales</taxon>
        <taxon>Acaulosporaceae</taxon>
        <taxon>Acaulospora</taxon>
    </lineage>
</organism>
<gene>
    <name evidence="1" type="ORF">ACOLOM_LOCUS11122</name>
</gene>
<feature type="non-terminal residue" evidence="1">
    <location>
        <position position="96"/>
    </location>
</feature>
<reference evidence="1" key="1">
    <citation type="submission" date="2021-06" db="EMBL/GenBank/DDBJ databases">
        <authorList>
            <person name="Kallberg Y."/>
            <person name="Tangrot J."/>
            <person name="Rosling A."/>
        </authorList>
    </citation>
    <scope>NUCLEOTIDE SEQUENCE</scope>
    <source>
        <strain evidence="1">CL356</strain>
    </source>
</reference>
<evidence type="ECO:0000313" key="2">
    <source>
        <dbReference type="Proteomes" id="UP000789525"/>
    </source>
</evidence>
<dbReference type="Proteomes" id="UP000789525">
    <property type="component" value="Unassembled WGS sequence"/>
</dbReference>
<proteinExistence type="predicted"/>
<name>A0ACA9PQH1_9GLOM</name>
<sequence>MTSGGGVHYKSMFDAGSQIIAKEGVKSLFKGAGANILRGVAGAGVLSLYDKLQVIMFGKVYSGGTVICIPFMTYIDKLVQDLAKRLIFLTPHCGGH</sequence>
<comment type="caution">
    <text evidence="1">The sequence shown here is derived from an EMBL/GenBank/DDBJ whole genome shotgun (WGS) entry which is preliminary data.</text>
</comment>
<accession>A0ACA9PQH1</accession>
<evidence type="ECO:0000313" key="1">
    <source>
        <dbReference type="EMBL" id="CAG8720738.1"/>
    </source>
</evidence>
<dbReference type="EMBL" id="CAJVPT010038680">
    <property type="protein sequence ID" value="CAG8720738.1"/>
    <property type="molecule type" value="Genomic_DNA"/>
</dbReference>
<keyword evidence="2" id="KW-1185">Reference proteome</keyword>